<evidence type="ECO:0000313" key="2">
    <source>
        <dbReference type="Proteomes" id="UP000240325"/>
    </source>
</evidence>
<proteinExistence type="predicted"/>
<dbReference type="Proteomes" id="UP000240325">
    <property type="component" value="Segment"/>
</dbReference>
<reference evidence="1" key="1">
    <citation type="journal article" date="2017" name="Elife">
        <title>The kinetoplastid-infecting Bodo saltans virus (BsV), a window into the most abundant giant viruses in the sea.</title>
        <authorList>
            <person name="Deeg C.M."/>
            <person name="Chow C.-E.T."/>
            <person name="Suttle C.A."/>
        </authorList>
    </citation>
    <scope>NUCLEOTIDE SEQUENCE</scope>
    <source>
        <strain evidence="1">NG1</strain>
    </source>
</reference>
<protein>
    <submittedName>
        <fullName evidence="1">Uncharacterized protein</fullName>
    </submittedName>
</protein>
<name>A0A2H4UV24_9VIRU</name>
<evidence type="ECO:0000313" key="1">
    <source>
        <dbReference type="EMBL" id="ATZ80770.1"/>
    </source>
</evidence>
<gene>
    <name evidence="1" type="ORF">BMW23_0724</name>
</gene>
<keyword evidence="2" id="KW-1185">Reference proteome</keyword>
<sequence>MSDSPTFYTTDELNEIKNKIKAFMEIDSLEINQFDDDFTKQCKITALIAKDAQENGHAAKIVNAYIDYPPFMFYTDLTYNSIRRIYGFGITTDDIIIAHAVTAMFIVNNDVVGGVDLTECVHVKQWSESQLSKLTSGMVNGADALIHQWGFMNFAR</sequence>
<organism evidence="1">
    <name type="scientific">Bodo saltans virus</name>
    <dbReference type="NCBI Taxonomy" id="2024608"/>
    <lineage>
        <taxon>Viruses</taxon>
        <taxon>Varidnaviria</taxon>
        <taxon>Bamfordvirae</taxon>
        <taxon>Nucleocytoviricota</taxon>
        <taxon>Megaviricetes</taxon>
        <taxon>Imitervirales</taxon>
        <taxon>Mimiviridae</taxon>
        <taxon>Klosneuvirinae</taxon>
        <taxon>Theiavirus</taxon>
        <taxon>Theiavirus salishense</taxon>
    </lineage>
</organism>
<dbReference type="EMBL" id="MF782455">
    <property type="protein sequence ID" value="ATZ80770.1"/>
    <property type="molecule type" value="Genomic_DNA"/>
</dbReference>
<accession>A0A2H4UV24</accession>